<dbReference type="InterPro" id="IPR019745">
    <property type="entry name" value="Amyloid_glyco_intracell_CS"/>
</dbReference>
<dbReference type="SMART" id="SM00006">
    <property type="entry name" value="A4_EXTRA"/>
    <property type="match status" value="1"/>
</dbReference>
<evidence type="ECO:0000259" key="12">
    <source>
        <dbReference type="PROSITE" id="PS51869"/>
    </source>
</evidence>
<dbReference type="PRINTS" id="PR00203">
    <property type="entry name" value="AMYLOIDA4"/>
</dbReference>
<feature type="chain" id="PRO_5045235383" description="Beta-amyloid-like protein" evidence="11">
    <location>
        <begin position="20"/>
        <end position="755"/>
    </location>
</feature>
<evidence type="ECO:0000256" key="3">
    <source>
        <dbReference type="ARBA" id="ARBA00022729"/>
    </source>
</evidence>
<dbReference type="InterPro" id="IPR016024">
    <property type="entry name" value="ARM-type_fold"/>
</dbReference>
<gene>
    <name evidence="14" type="ORF">ODALV1_LOCUS7756</name>
</gene>
<dbReference type="Proteomes" id="UP001642540">
    <property type="component" value="Unassembled WGS sequence"/>
</dbReference>
<dbReference type="InterPro" id="IPR011178">
    <property type="entry name" value="Amyloid_glyco_Cu-bd"/>
</dbReference>
<comment type="caution">
    <text evidence="8">Lacks conserved residue(s) required for the propagation of feature annotation.</text>
</comment>
<feature type="transmembrane region" description="Helical" evidence="10">
    <location>
        <begin position="676"/>
        <end position="698"/>
    </location>
</feature>
<proteinExistence type="inferred from homology"/>
<keyword evidence="2 10" id="KW-0812">Transmembrane</keyword>
<feature type="domain" description="E1" evidence="12">
    <location>
        <begin position="60"/>
        <end position="257"/>
    </location>
</feature>
<feature type="disulfide bond" evidence="8">
    <location>
        <begin position="201"/>
        <end position="255"/>
    </location>
</feature>
<dbReference type="Pfam" id="PF10515">
    <property type="entry name" value="APP_amyloid"/>
    <property type="match status" value="1"/>
</dbReference>
<dbReference type="PROSITE" id="PS00319">
    <property type="entry name" value="APP_CUBD"/>
    <property type="match status" value="1"/>
</dbReference>
<evidence type="ECO:0000256" key="1">
    <source>
        <dbReference type="ARBA" id="ARBA00004479"/>
    </source>
</evidence>
<dbReference type="Pfam" id="PF12925">
    <property type="entry name" value="APP_E2"/>
    <property type="match status" value="1"/>
</dbReference>
<dbReference type="InterPro" id="IPR015849">
    <property type="entry name" value="Amyloid_glyco_heparin-bd"/>
</dbReference>
<protein>
    <recommendedName>
        <fullName evidence="16">Beta-amyloid-like protein</fullName>
    </recommendedName>
</protein>
<evidence type="ECO:0000256" key="11">
    <source>
        <dbReference type="SAM" id="SignalP"/>
    </source>
</evidence>
<evidence type="ECO:0000256" key="8">
    <source>
        <dbReference type="PROSITE-ProRule" id="PRU01217"/>
    </source>
</evidence>
<dbReference type="PROSITE" id="PS51870">
    <property type="entry name" value="APP_E2"/>
    <property type="match status" value="1"/>
</dbReference>
<keyword evidence="7" id="KW-0325">Glycoprotein</keyword>
<feature type="compositionally biased region" description="Acidic residues" evidence="9">
    <location>
        <begin position="279"/>
        <end position="309"/>
    </location>
</feature>
<dbReference type="Gene3D" id="3.30.1490.140">
    <property type="entry name" value="Amyloidogenic glycoprotein, copper-binding domain"/>
    <property type="match status" value="1"/>
</dbReference>
<dbReference type="PANTHER" id="PTHR23103:SF15">
    <property type="entry name" value="AMYLOID-BETA-LIKE PROTEIN"/>
    <property type="match status" value="1"/>
</dbReference>
<feature type="disulfide bond" evidence="8">
    <location>
        <begin position="212"/>
        <end position="242"/>
    </location>
</feature>
<evidence type="ECO:0000256" key="9">
    <source>
        <dbReference type="SAM" id="MobiDB-lite"/>
    </source>
</evidence>
<dbReference type="Pfam" id="PF02177">
    <property type="entry name" value="APP_N"/>
    <property type="match status" value="1"/>
</dbReference>
<dbReference type="PROSITE" id="PS51869">
    <property type="entry name" value="APP_E1"/>
    <property type="match status" value="1"/>
</dbReference>
<sequence length="755" mass="85884">MATTIYTASLLLLFGLSAAATIDKYDDHVNAFAKPVVEYSTTESSKKSVLSSAQQATQQQHFEPKIAIFCPPQSDESPEESFTQTTNNELSRRRKPNYPGYITQYVTKSGEWLPDLARKSTCTRDKLEILRHCQRLYPDKDITNIVEANRPVKINNLCKLTGGTKLKCVGSNEGNRGVWVTPYRCLESPFQSDALLVPTPCIFDHIHNASTCLETKAWNSTAMKSCDARNMELKSYAILLPCGVGLFAGVEFVCCPVERTRKQTSTFNHDLGVFNADNLPDDDDEEDDDDDDNEDEYDEDEYDDDYLDDDNPKAKKFGETTSTTTTTTTTTTTQAPLVDPYFRRFDSYNEHSNYKSALHRLESIHRTRMQKVTNDWNEMEQKYQEMRNEGLNKEADEFKHTITVRFQKTIKSLEEEGQAEKRQLIAVHQQRVLAHINERKKESMECYTQSLNERPQNVNKIRKCVEKLMRVLHKDRHHTLAHYKHLLKSGGGVGVEEEYTLQRLTGISATARSSLQMLNRYGNLADELKPLIEDYVLSLQGRDDPPGSLLTATRDTEQLLLQKYRSQVIRKFQQTSSTTTEFTTTSTTTTELPSSSSVTYVSTTPTSTSNPTTNSIDDDTSDDYVGGEKLIEKHHDVEEPRVVAHALVRNEQQHHPFDQTYTVRREVYHYRENKSVYFTMAFAGIAIVGAMVVGLVVLRRRANSPRNQGFLEVNTNMGFNTNGSSAITPEEKHVANMQINGYENPTYKYFETANT</sequence>
<dbReference type="SUPFAM" id="SSF56491">
    <property type="entry name" value="A heparin-binding domain"/>
    <property type="match status" value="1"/>
</dbReference>
<feature type="disulfide bond" evidence="8">
    <location>
        <begin position="226"/>
        <end position="254"/>
    </location>
</feature>
<evidence type="ECO:0000256" key="5">
    <source>
        <dbReference type="ARBA" id="ARBA00023136"/>
    </source>
</evidence>
<feature type="region of interest" description="Disordered" evidence="9">
    <location>
        <begin position="272"/>
        <end position="332"/>
    </location>
</feature>
<dbReference type="InterPro" id="IPR011993">
    <property type="entry name" value="PH-like_dom_sf"/>
</dbReference>
<dbReference type="Gene3D" id="3.90.570.10">
    <property type="entry name" value="Amyloidogenic glycoprotein, heparin-binding domain"/>
    <property type="match status" value="1"/>
</dbReference>
<dbReference type="InterPro" id="IPR008155">
    <property type="entry name" value="Amyloid_glyco"/>
</dbReference>
<dbReference type="Pfam" id="PF12924">
    <property type="entry name" value="APP_Cu_bd"/>
    <property type="match status" value="1"/>
</dbReference>
<organism evidence="14 15">
    <name type="scientific">Orchesella dallaii</name>
    <dbReference type="NCBI Taxonomy" id="48710"/>
    <lineage>
        <taxon>Eukaryota</taxon>
        <taxon>Metazoa</taxon>
        <taxon>Ecdysozoa</taxon>
        <taxon>Arthropoda</taxon>
        <taxon>Hexapoda</taxon>
        <taxon>Collembola</taxon>
        <taxon>Entomobryomorpha</taxon>
        <taxon>Entomobryoidea</taxon>
        <taxon>Orchesellidae</taxon>
        <taxon>Orchesellinae</taxon>
        <taxon>Orchesella</taxon>
    </lineage>
</organism>
<dbReference type="InterPro" id="IPR036669">
    <property type="entry name" value="Amyloid_Cu-bd_sf"/>
</dbReference>
<feature type="region of interest" description="Disordered" evidence="9">
    <location>
        <begin position="575"/>
        <end position="625"/>
    </location>
</feature>
<evidence type="ECO:0000256" key="7">
    <source>
        <dbReference type="ARBA" id="ARBA00023180"/>
    </source>
</evidence>
<accession>A0ABP1Q645</accession>
<comment type="similarity">
    <text evidence="8">Belongs to the APP family.</text>
</comment>
<feature type="compositionally biased region" description="Low complexity" evidence="9">
    <location>
        <begin position="320"/>
        <end position="332"/>
    </location>
</feature>
<feature type="domain" description="E2" evidence="13">
    <location>
        <begin position="337"/>
        <end position="535"/>
    </location>
</feature>
<feature type="region of interest" description="GFLD subdomain" evidence="8">
    <location>
        <begin position="60"/>
        <end position="191"/>
    </location>
</feature>
<evidence type="ECO:0000313" key="14">
    <source>
        <dbReference type="EMBL" id="CAL8090807.1"/>
    </source>
</evidence>
<keyword evidence="4 10" id="KW-1133">Transmembrane helix</keyword>
<keyword evidence="6 8" id="KW-1015">Disulfide bond</keyword>
<comment type="subcellular location">
    <subcellularLocation>
        <location evidence="1">Membrane</location>
        <topology evidence="1">Single-pass type I membrane protein</topology>
    </subcellularLocation>
</comment>
<dbReference type="PANTHER" id="PTHR23103">
    <property type="entry name" value="ALZHEIMER'S DISEASE BETA-AMYLOID RELATED"/>
    <property type="match status" value="1"/>
</dbReference>
<feature type="region of interest" description="CuBD subdomain" evidence="8">
    <location>
        <begin position="199"/>
        <end position="257"/>
    </location>
</feature>
<evidence type="ECO:0000256" key="6">
    <source>
        <dbReference type="ARBA" id="ARBA00023157"/>
    </source>
</evidence>
<evidence type="ECO:0008006" key="16">
    <source>
        <dbReference type="Google" id="ProtNLM"/>
    </source>
</evidence>
<evidence type="ECO:0000259" key="13">
    <source>
        <dbReference type="PROSITE" id="PS51870"/>
    </source>
</evidence>
<reference evidence="14 15" key="1">
    <citation type="submission" date="2024-08" db="EMBL/GenBank/DDBJ databases">
        <authorList>
            <person name="Cucini C."/>
            <person name="Frati F."/>
        </authorList>
    </citation>
    <scope>NUCLEOTIDE SEQUENCE [LARGE SCALE GENOMIC DNA]</scope>
</reference>
<dbReference type="InterPro" id="IPR024329">
    <property type="entry name" value="Amyloid_glyco_E2_domain"/>
</dbReference>
<keyword evidence="15" id="KW-1185">Reference proteome</keyword>
<dbReference type="InterPro" id="IPR008154">
    <property type="entry name" value="Amyloid_glyco_extra"/>
</dbReference>
<feature type="compositionally biased region" description="Low complexity" evidence="9">
    <location>
        <begin position="575"/>
        <end position="615"/>
    </location>
</feature>
<dbReference type="InterPro" id="IPR036454">
    <property type="entry name" value="Amyloid_glyco_heparin-bd_sf"/>
</dbReference>
<evidence type="ECO:0000256" key="10">
    <source>
        <dbReference type="SAM" id="Phobius"/>
    </source>
</evidence>
<comment type="caution">
    <text evidence="14">The sequence shown here is derived from an EMBL/GenBank/DDBJ whole genome shotgun (WGS) entry which is preliminary data.</text>
</comment>
<name>A0ABP1Q645_9HEXA</name>
<feature type="compositionally biased region" description="Polar residues" evidence="9">
    <location>
        <begin position="80"/>
        <end position="89"/>
    </location>
</feature>
<evidence type="ECO:0000256" key="4">
    <source>
        <dbReference type="ARBA" id="ARBA00022989"/>
    </source>
</evidence>
<dbReference type="InterPro" id="IPR019543">
    <property type="entry name" value="APP_amyloid_C"/>
</dbReference>
<keyword evidence="5 10" id="KW-0472">Membrane</keyword>
<dbReference type="SUPFAM" id="SSF89811">
    <property type="entry name" value="Amyloid beta a4 protein copper binding domain (domain 2)"/>
    <property type="match status" value="1"/>
</dbReference>
<dbReference type="SUPFAM" id="SSF48371">
    <property type="entry name" value="ARM repeat"/>
    <property type="match status" value="1"/>
</dbReference>
<evidence type="ECO:0000256" key="2">
    <source>
        <dbReference type="ARBA" id="ARBA00022692"/>
    </source>
</evidence>
<keyword evidence="3 11" id="KW-0732">Signal</keyword>
<dbReference type="Gene3D" id="1.20.120.770">
    <property type="entry name" value="Amyloid precursor protein, E2 domain"/>
    <property type="match status" value="1"/>
</dbReference>
<dbReference type="PROSITE" id="PS00320">
    <property type="entry name" value="APP_INTRA"/>
    <property type="match status" value="1"/>
</dbReference>
<feature type="signal peptide" evidence="11">
    <location>
        <begin position="1"/>
        <end position="19"/>
    </location>
</feature>
<feature type="region of interest" description="Disordered" evidence="9">
    <location>
        <begin position="72"/>
        <end position="95"/>
    </location>
</feature>
<dbReference type="EMBL" id="CAXLJM020000024">
    <property type="protein sequence ID" value="CAL8090807.1"/>
    <property type="molecule type" value="Genomic_DNA"/>
</dbReference>
<dbReference type="Gene3D" id="2.30.29.30">
    <property type="entry name" value="Pleckstrin-homology domain (PH domain)/Phosphotyrosine-binding domain (PTB)"/>
    <property type="match status" value="1"/>
</dbReference>
<evidence type="ECO:0000313" key="15">
    <source>
        <dbReference type="Proteomes" id="UP001642540"/>
    </source>
</evidence>
<dbReference type="InterPro" id="IPR036176">
    <property type="entry name" value="E2_sf"/>
</dbReference>
<dbReference type="SUPFAM" id="SSF109843">
    <property type="entry name" value="CAPPD, an extracellular domain of amyloid beta A4 protein"/>
    <property type="match status" value="1"/>
</dbReference>
<dbReference type="InterPro" id="IPR019744">
    <property type="entry name" value="APP_CUBD_CS"/>
</dbReference>